<gene>
    <name evidence="7" type="ORF">AX774_g8194</name>
</gene>
<dbReference type="PROSITE" id="PS50031">
    <property type="entry name" value="EH"/>
    <property type="match status" value="1"/>
</dbReference>
<proteinExistence type="predicted"/>
<evidence type="ECO:0000259" key="6">
    <source>
        <dbReference type="PROSITE" id="PS50031"/>
    </source>
</evidence>
<reference evidence="8" key="1">
    <citation type="submission" date="2017-01" db="EMBL/GenBank/DDBJ databases">
        <authorList>
            <person name="Wang Y."/>
            <person name="White M."/>
            <person name="Kvist S."/>
            <person name="Moncalvo J.-M."/>
        </authorList>
    </citation>
    <scope>NUCLEOTIDE SEQUENCE [LARGE SCALE GENOMIC DNA]</scope>
    <source>
        <strain evidence="8">COL-18-3</strain>
    </source>
</reference>
<organism evidence="7 8">
    <name type="scientific">Zancudomyces culisetae</name>
    <name type="common">Gut fungus</name>
    <name type="synonym">Smittium culisetae</name>
    <dbReference type="NCBI Taxonomy" id="1213189"/>
    <lineage>
        <taxon>Eukaryota</taxon>
        <taxon>Fungi</taxon>
        <taxon>Fungi incertae sedis</taxon>
        <taxon>Zoopagomycota</taxon>
        <taxon>Kickxellomycotina</taxon>
        <taxon>Harpellomycetes</taxon>
        <taxon>Harpellales</taxon>
        <taxon>Legeriomycetaceae</taxon>
        <taxon>Zancudomyces</taxon>
    </lineage>
</organism>
<dbReference type="GO" id="GO:0006897">
    <property type="term" value="P:endocytosis"/>
    <property type="evidence" value="ECO:0007669"/>
    <property type="project" value="TreeGrafter"/>
</dbReference>
<comment type="caution">
    <text evidence="7">The sequence shown here is derived from an EMBL/GenBank/DDBJ whole genome shotgun (WGS) entry which is preliminary data.</text>
</comment>
<feature type="region of interest" description="Disordered" evidence="4">
    <location>
        <begin position="42"/>
        <end position="431"/>
    </location>
</feature>
<feature type="compositionally biased region" description="Polar residues" evidence="4">
    <location>
        <begin position="289"/>
        <end position="299"/>
    </location>
</feature>
<evidence type="ECO:0000313" key="7">
    <source>
        <dbReference type="EMBL" id="OMH78420.1"/>
    </source>
</evidence>
<sequence>MCLIVVESPEPGWYYGTIEGTDIRGLFPINYVEPIDEGVRRESENERELSMQKRVSIEKSDESGAEIKTGPSVNRQTKPKPVMLVKESGNVEGVSTKVEKTKPEIDRNTKPKVGVVGRNESVLEDTEVREREETEQKKPEVDRKTKPKAIVPSKVSELAEDMGRIELKGKEPEKPEVDRTTKPKLDVVSKEASLPKETVVQETKQSPPIKPPSSRKPKISNSKSAGILQKRGSDKYVENMKVDDKNTESSRQSSPWADVKLRSTKSLTAKPIVQEVSVAVDAQDEQKVMVSTTNQANTTDDNEKPLPSQPARAKPSIPEKPSSLSSVKNSSISPKQPSSAFTRLDDKPKPSPPPPPPARTSFLNKPLLSDSDTQPAQPSSPSYNPFSISDDSAFSPPPKPPPKRISKPISRSSTNEFNNTTTTPPASKVQDHQALHHLPLDSCRRYFHLFTRLDRNKTGYLNPEQSRGVFLKSNLPESQLGQVYFLADRDADGVLNLREFILAMWLIDYYLLVGILPEFLPLDVIESAYSFAPNNY</sequence>
<keyword evidence="8" id="KW-1185">Reference proteome</keyword>
<feature type="compositionally biased region" description="Low complexity" evidence="4">
    <location>
        <begin position="322"/>
        <end position="333"/>
    </location>
</feature>
<dbReference type="InterPro" id="IPR036028">
    <property type="entry name" value="SH3-like_dom_sf"/>
</dbReference>
<dbReference type="Proteomes" id="UP000188320">
    <property type="component" value="Unassembled WGS sequence"/>
</dbReference>
<dbReference type="OrthoDB" id="524326at2759"/>
<dbReference type="EMBL" id="LSSK01001929">
    <property type="protein sequence ID" value="OMH78420.1"/>
    <property type="molecule type" value="Genomic_DNA"/>
</dbReference>
<name>A0A1R1PBU1_ZANCU</name>
<dbReference type="PROSITE" id="PS00018">
    <property type="entry name" value="EF_HAND_1"/>
    <property type="match status" value="1"/>
</dbReference>
<dbReference type="InterPro" id="IPR000261">
    <property type="entry name" value="EH_dom"/>
</dbReference>
<evidence type="ECO:0000256" key="3">
    <source>
        <dbReference type="PROSITE-ProRule" id="PRU00192"/>
    </source>
</evidence>
<dbReference type="GO" id="GO:0005886">
    <property type="term" value="C:plasma membrane"/>
    <property type="evidence" value="ECO:0007669"/>
    <property type="project" value="TreeGrafter"/>
</dbReference>
<dbReference type="SUPFAM" id="SSF47473">
    <property type="entry name" value="EF-hand"/>
    <property type="match status" value="1"/>
</dbReference>
<dbReference type="GO" id="GO:0016197">
    <property type="term" value="P:endosomal transport"/>
    <property type="evidence" value="ECO:0007669"/>
    <property type="project" value="TreeGrafter"/>
</dbReference>
<dbReference type="PANTHER" id="PTHR11216">
    <property type="entry name" value="EH DOMAIN"/>
    <property type="match status" value="1"/>
</dbReference>
<feature type="compositionally biased region" description="Polar residues" evidence="4">
    <location>
        <begin position="370"/>
        <end position="392"/>
    </location>
</feature>
<keyword evidence="2" id="KW-0106">Calcium</keyword>
<evidence type="ECO:0000256" key="2">
    <source>
        <dbReference type="ARBA" id="ARBA00022837"/>
    </source>
</evidence>
<dbReference type="PROSITE" id="PS50002">
    <property type="entry name" value="SH3"/>
    <property type="match status" value="1"/>
</dbReference>
<dbReference type="InterPro" id="IPR011992">
    <property type="entry name" value="EF-hand-dom_pair"/>
</dbReference>
<dbReference type="Gene3D" id="1.10.238.10">
    <property type="entry name" value="EF-hand"/>
    <property type="match status" value="1"/>
</dbReference>
<evidence type="ECO:0000313" key="8">
    <source>
        <dbReference type="Proteomes" id="UP000188320"/>
    </source>
</evidence>
<feature type="compositionally biased region" description="Basic and acidic residues" evidence="4">
    <location>
        <begin position="42"/>
        <end position="62"/>
    </location>
</feature>
<feature type="domain" description="EH" evidence="6">
    <location>
        <begin position="442"/>
        <end position="531"/>
    </location>
</feature>
<dbReference type="Gene3D" id="2.30.30.40">
    <property type="entry name" value="SH3 Domains"/>
    <property type="match status" value="1"/>
</dbReference>
<keyword evidence="1 3" id="KW-0728">SH3 domain</keyword>
<feature type="compositionally biased region" description="Basic and acidic residues" evidence="4">
    <location>
        <begin position="231"/>
        <end position="248"/>
    </location>
</feature>
<evidence type="ECO:0000259" key="5">
    <source>
        <dbReference type="PROSITE" id="PS50002"/>
    </source>
</evidence>
<dbReference type="InterPro" id="IPR001452">
    <property type="entry name" value="SH3_domain"/>
</dbReference>
<accession>A0A1R1PBU1</accession>
<evidence type="ECO:0000256" key="4">
    <source>
        <dbReference type="SAM" id="MobiDB-lite"/>
    </source>
</evidence>
<dbReference type="GO" id="GO:0005737">
    <property type="term" value="C:cytoplasm"/>
    <property type="evidence" value="ECO:0007669"/>
    <property type="project" value="TreeGrafter"/>
</dbReference>
<feature type="compositionally biased region" description="Basic and acidic residues" evidence="4">
    <location>
        <begin position="126"/>
        <end position="144"/>
    </location>
</feature>
<feature type="compositionally biased region" description="Basic and acidic residues" evidence="4">
    <location>
        <begin position="161"/>
        <end position="189"/>
    </location>
</feature>
<dbReference type="Pfam" id="PF12763">
    <property type="entry name" value="EH"/>
    <property type="match status" value="1"/>
</dbReference>
<dbReference type="SUPFAM" id="SSF50044">
    <property type="entry name" value="SH3-domain"/>
    <property type="match status" value="1"/>
</dbReference>
<evidence type="ECO:0000256" key="1">
    <source>
        <dbReference type="ARBA" id="ARBA00022443"/>
    </source>
</evidence>
<feature type="domain" description="SH3" evidence="5">
    <location>
        <begin position="1"/>
        <end position="37"/>
    </location>
</feature>
<feature type="compositionally biased region" description="Low complexity" evidence="4">
    <location>
        <begin position="407"/>
        <end position="423"/>
    </location>
</feature>
<dbReference type="InterPro" id="IPR018247">
    <property type="entry name" value="EF_Hand_1_Ca_BS"/>
</dbReference>
<dbReference type="CDD" id="cd00052">
    <property type="entry name" value="EH"/>
    <property type="match status" value="1"/>
</dbReference>
<feature type="compositionally biased region" description="Basic and acidic residues" evidence="4">
    <location>
        <begin position="97"/>
        <end position="109"/>
    </location>
</feature>
<protein>
    <submittedName>
        <fullName evidence="7">Intersectin-1</fullName>
    </submittedName>
</protein>
<dbReference type="AlphaFoldDB" id="A0A1R1PBU1"/>
<dbReference type="SMART" id="SM00027">
    <property type="entry name" value="EH"/>
    <property type="match status" value="1"/>
</dbReference>